<sequence>MGTMPDDDITRRRRLFDDELVGLDPDDPEAQEFADHLNRMQRADPAFTVEGSLRGVADFAEGSTRASGLRWWTAVVIVLLLLLGVVVGAWDQLSAFVAHLTG</sequence>
<name>A0ABN1VHW8_9PSEU</name>
<keyword evidence="3" id="KW-1185">Reference proteome</keyword>
<keyword evidence="1" id="KW-0472">Membrane</keyword>
<reference evidence="2 3" key="1">
    <citation type="journal article" date="2019" name="Int. J. Syst. Evol. Microbiol.">
        <title>The Global Catalogue of Microorganisms (GCM) 10K type strain sequencing project: providing services to taxonomists for standard genome sequencing and annotation.</title>
        <authorList>
            <consortium name="The Broad Institute Genomics Platform"/>
            <consortium name="The Broad Institute Genome Sequencing Center for Infectious Disease"/>
            <person name="Wu L."/>
            <person name="Ma J."/>
        </authorList>
    </citation>
    <scope>NUCLEOTIDE SEQUENCE [LARGE SCALE GENOMIC DNA]</scope>
    <source>
        <strain evidence="2 3">JCM 13022</strain>
    </source>
</reference>
<feature type="transmembrane region" description="Helical" evidence="1">
    <location>
        <begin position="71"/>
        <end position="90"/>
    </location>
</feature>
<gene>
    <name evidence="2" type="ORF">GCM10009675_31630</name>
</gene>
<keyword evidence="1" id="KW-1133">Transmembrane helix</keyword>
<accession>A0ABN1VHW8</accession>
<dbReference type="Proteomes" id="UP001500467">
    <property type="component" value="Unassembled WGS sequence"/>
</dbReference>
<evidence type="ECO:0000313" key="2">
    <source>
        <dbReference type="EMBL" id="GAA1209184.1"/>
    </source>
</evidence>
<organism evidence="2 3">
    <name type="scientific">Prauserella alba</name>
    <dbReference type="NCBI Taxonomy" id="176898"/>
    <lineage>
        <taxon>Bacteria</taxon>
        <taxon>Bacillati</taxon>
        <taxon>Actinomycetota</taxon>
        <taxon>Actinomycetes</taxon>
        <taxon>Pseudonocardiales</taxon>
        <taxon>Pseudonocardiaceae</taxon>
        <taxon>Prauserella</taxon>
    </lineage>
</organism>
<evidence type="ECO:0008006" key="4">
    <source>
        <dbReference type="Google" id="ProtNLM"/>
    </source>
</evidence>
<dbReference type="EMBL" id="BAAALM010000010">
    <property type="protein sequence ID" value="GAA1209184.1"/>
    <property type="molecule type" value="Genomic_DNA"/>
</dbReference>
<proteinExistence type="predicted"/>
<evidence type="ECO:0000256" key="1">
    <source>
        <dbReference type="SAM" id="Phobius"/>
    </source>
</evidence>
<comment type="caution">
    <text evidence="2">The sequence shown here is derived from an EMBL/GenBank/DDBJ whole genome shotgun (WGS) entry which is preliminary data.</text>
</comment>
<evidence type="ECO:0000313" key="3">
    <source>
        <dbReference type="Proteomes" id="UP001500467"/>
    </source>
</evidence>
<keyword evidence="1" id="KW-0812">Transmembrane</keyword>
<protein>
    <recommendedName>
        <fullName evidence="4">DUF3040 domain-containing protein</fullName>
    </recommendedName>
</protein>